<sequence>MLSNMFISDIDSGTEHNLSKFADNTKLSGAVFKLEGRDAIKGNLDRLESCLDEEANFHLTTTSFQIDIDKGRCLLSKFADDTKLGEVADTPEGCAALQRDLDRLERWAEKNCLKFNKVQCRVLYLNLDEINFLALRDLARIFELMELVGNGTYEQQFFF</sequence>
<dbReference type="Proteomes" id="UP000269221">
    <property type="component" value="Unassembled WGS sequence"/>
</dbReference>
<comment type="caution">
    <text evidence="1">The sequence shown here is derived from an EMBL/GenBank/DDBJ whole genome shotgun (WGS) entry which is preliminary data.</text>
</comment>
<protein>
    <recommendedName>
        <fullName evidence="3">Rna-directed dna polymerase from mobile element jockey-like</fullName>
    </recommendedName>
</protein>
<dbReference type="EMBL" id="QRBI01000094">
    <property type="protein sequence ID" value="RMC19570.1"/>
    <property type="molecule type" value="Genomic_DNA"/>
</dbReference>
<reference evidence="1 2" key="1">
    <citation type="submission" date="2018-07" db="EMBL/GenBank/DDBJ databases">
        <title>A high quality draft genome assembly of the barn swallow (H. rustica rustica).</title>
        <authorList>
            <person name="Formenti G."/>
            <person name="Chiara M."/>
            <person name="Poveda L."/>
            <person name="Francoijs K.-J."/>
            <person name="Bonisoli-Alquati A."/>
            <person name="Canova L."/>
            <person name="Gianfranceschi L."/>
            <person name="Horner D.S."/>
            <person name="Saino N."/>
        </authorList>
    </citation>
    <scope>NUCLEOTIDE SEQUENCE [LARGE SCALE GENOMIC DNA]</scope>
    <source>
        <strain evidence="1">Chelidonia</strain>
        <tissue evidence="1">Blood</tissue>
    </source>
</reference>
<dbReference type="PANTHER" id="PTHR33332">
    <property type="entry name" value="REVERSE TRANSCRIPTASE DOMAIN-CONTAINING PROTEIN"/>
    <property type="match status" value="1"/>
</dbReference>
<gene>
    <name evidence="1" type="ORF">DUI87_03128</name>
</gene>
<evidence type="ECO:0008006" key="3">
    <source>
        <dbReference type="Google" id="ProtNLM"/>
    </source>
</evidence>
<dbReference type="AlphaFoldDB" id="A0A3M0L983"/>
<name>A0A3M0L983_HIRRU</name>
<proteinExistence type="predicted"/>
<accession>A0A3M0L983</accession>
<evidence type="ECO:0000313" key="1">
    <source>
        <dbReference type="EMBL" id="RMC19570.1"/>
    </source>
</evidence>
<evidence type="ECO:0000313" key="2">
    <source>
        <dbReference type="Proteomes" id="UP000269221"/>
    </source>
</evidence>
<keyword evidence="2" id="KW-1185">Reference proteome</keyword>
<dbReference type="OrthoDB" id="416454at2759"/>
<organism evidence="1 2">
    <name type="scientific">Hirundo rustica rustica</name>
    <dbReference type="NCBI Taxonomy" id="333673"/>
    <lineage>
        <taxon>Eukaryota</taxon>
        <taxon>Metazoa</taxon>
        <taxon>Chordata</taxon>
        <taxon>Craniata</taxon>
        <taxon>Vertebrata</taxon>
        <taxon>Euteleostomi</taxon>
        <taxon>Archelosauria</taxon>
        <taxon>Archosauria</taxon>
        <taxon>Dinosauria</taxon>
        <taxon>Saurischia</taxon>
        <taxon>Theropoda</taxon>
        <taxon>Coelurosauria</taxon>
        <taxon>Aves</taxon>
        <taxon>Neognathae</taxon>
        <taxon>Neoaves</taxon>
        <taxon>Telluraves</taxon>
        <taxon>Australaves</taxon>
        <taxon>Passeriformes</taxon>
        <taxon>Sylvioidea</taxon>
        <taxon>Hirundinidae</taxon>
        <taxon>Hirundo</taxon>
    </lineage>
</organism>